<keyword evidence="5 14" id="KW-0418">Kinase</keyword>
<feature type="coiled-coil region" evidence="9">
    <location>
        <begin position="343"/>
        <end position="384"/>
    </location>
</feature>
<evidence type="ECO:0000256" key="8">
    <source>
        <dbReference type="PROSITE-ProRule" id="PRU00169"/>
    </source>
</evidence>
<dbReference type="SUPFAM" id="SSF47226">
    <property type="entry name" value="Histidine-containing phosphotransfer domain, HPT domain"/>
    <property type="match status" value="1"/>
</dbReference>
<dbReference type="RefSeq" id="WP_071453274.1">
    <property type="nucleotide sequence ID" value="NZ_CP017675.1"/>
</dbReference>
<dbReference type="InterPro" id="IPR036890">
    <property type="entry name" value="HATPase_C_sf"/>
</dbReference>
<accession>A0A1J0A9F1</accession>
<feature type="domain" description="HPt" evidence="13">
    <location>
        <begin position="11"/>
        <end position="113"/>
    </location>
</feature>
<evidence type="ECO:0000259" key="12">
    <source>
        <dbReference type="PROSITE" id="PS50110"/>
    </source>
</evidence>
<dbReference type="PANTHER" id="PTHR43395:SF1">
    <property type="entry name" value="CHEMOTAXIS PROTEIN CHEA"/>
    <property type="match status" value="1"/>
</dbReference>
<dbReference type="EMBL" id="CP017675">
    <property type="protein sequence ID" value="APB32549.1"/>
    <property type="molecule type" value="Genomic_DNA"/>
</dbReference>
<dbReference type="InterPro" id="IPR051315">
    <property type="entry name" value="Bact_Chemotaxis_CheA"/>
</dbReference>
<evidence type="ECO:0000256" key="5">
    <source>
        <dbReference type="ARBA" id="ARBA00022777"/>
    </source>
</evidence>
<dbReference type="FunFam" id="3.30.565.10:FF:000016">
    <property type="entry name" value="Chemotaxis protein CheA, putative"/>
    <property type="match status" value="1"/>
</dbReference>
<gene>
    <name evidence="14" type="ORF">GlitD10_0248</name>
</gene>
<protein>
    <recommendedName>
        <fullName evidence="2">histidine kinase</fullName>
        <ecNumber evidence="2">2.7.13.3</ecNumber>
    </recommendedName>
</protein>
<evidence type="ECO:0000256" key="9">
    <source>
        <dbReference type="SAM" id="Coils"/>
    </source>
</evidence>
<evidence type="ECO:0000313" key="15">
    <source>
        <dbReference type="Proteomes" id="UP000180235"/>
    </source>
</evidence>
<dbReference type="GO" id="GO:0005737">
    <property type="term" value="C:cytoplasm"/>
    <property type="evidence" value="ECO:0007669"/>
    <property type="project" value="InterPro"/>
</dbReference>
<dbReference type="InterPro" id="IPR005467">
    <property type="entry name" value="His_kinase_dom"/>
</dbReference>
<evidence type="ECO:0000256" key="7">
    <source>
        <dbReference type="PROSITE-ProRule" id="PRU00110"/>
    </source>
</evidence>
<dbReference type="InterPro" id="IPR001789">
    <property type="entry name" value="Sig_transdc_resp-reg_receiver"/>
</dbReference>
<dbReference type="InterPro" id="IPR003594">
    <property type="entry name" value="HATPase_dom"/>
</dbReference>
<dbReference type="Pfam" id="PF02518">
    <property type="entry name" value="HATPase_c"/>
    <property type="match status" value="1"/>
</dbReference>
<keyword evidence="3 8" id="KW-0597">Phosphoprotein</keyword>
<dbReference type="SUPFAM" id="SSF55874">
    <property type="entry name" value="ATPase domain of HSP90 chaperone/DNA topoisomerase II/histidine kinase"/>
    <property type="match status" value="1"/>
</dbReference>
<feature type="domain" description="Histidine kinase" evidence="11">
    <location>
        <begin position="314"/>
        <end position="575"/>
    </location>
</feature>
<dbReference type="KEGG" id="glt:GlitD10_0248"/>
<dbReference type="GO" id="GO:0000155">
    <property type="term" value="F:phosphorelay sensor kinase activity"/>
    <property type="evidence" value="ECO:0007669"/>
    <property type="project" value="InterPro"/>
</dbReference>
<dbReference type="EC" id="2.7.13.3" evidence="2"/>
<keyword evidence="4" id="KW-0808">Transferase</keyword>
<dbReference type="Proteomes" id="UP000180235">
    <property type="component" value="Chromosome"/>
</dbReference>
<organism evidence="14 15">
    <name type="scientific">Gloeomargarita lithophora Alchichica-D10</name>
    <dbReference type="NCBI Taxonomy" id="1188229"/>
    <lineage>
        <taxon>Bacteria</taxon>
        <taxon>Bacillati</taxon>
        <taxon>Cyanobacteriota</taxon>
        <taxon>Cyanophyceae</taxon>
        <taxon>Gloeomargaritales</taxon>
        <taxon>Gloeomargaritaceae</taxon>
        <taxon>Gloeomargarita</taxon>
    </lineage>
</organism>
<reference evidence="14 15" key="1">
    <citation type="submission" date="2016-10" db="EMBL/GenBank/DDBJ databases">
        <title>Description of Gloeomargarita lithophora gen. nov., sp. nov., a thylakoid-bearing basal-branching cyanobacterium with intracellular carbonates, and proposal for Gloeomargaritales ord. nov.</title>
        <authorList>
            <person name="Moreira D."/>
            <person name="Tavera R."/>
            <person name="Benzerara K."/>
            <person name="Skouri-Panet F."/>
            <person name="Couradeau E."/>
            <person name="Gerard E."/>
            <person name="Loussert C."/>
            <person name="Novelo E."/>
            <person name="Zivanovic Y."/>
            <person name="Lopez-Garcia P."/>
        </authorList>
    </citation>
    <scope>NUCLEOTIDE SEQUENCE [LARGE SCALE GENOMIC DNA]</scope>
    <source>
        <strain evidence="14 15">D10</strain>
    </source>
</reference>
<evidence type="ECO:0000313" key="14">
    <source>
        <dbReference type="EMBL" id="APB32549.1"/>
    </source>
</evidence>
<dbReference type="GO" id="GO:0006935">
    <property type="term" value="P:chemotaxis"/>
    <property type="evidence" value="ECO:0007669"/>
    <property type="project" value="InterPro"/>
</dbReference>
<evidence type="ECO:0000256" key="10">
    <source>
        <dbReference type="SAM" id="MobiDB-lite"/>
    </source>
</evidence>
<feature type="modified residue" description="4-aspartylphosphate" evidence="8">
    <location>
        <position position="770"/>
    </location>
</feature>
<dbReference type="AlphaFoldDB" id="A0A1J0A9F1"/>
<dbReference type="SMART" id="SM01231">
    <property type="entry name" value="H-kinase_dim"/>
    <property type="match status" value="1"/>
</dbReference>
<dbReference type="InterPro" id="IPR008207">
    <property type="entry name" value="Sig_transdc_His_kin_Hpt_dom"/>
</dbReference>
<evidence type="ECO:0000259" key="11">
    <source>
        <dbReference type="PROSITE" id="PS50109"/>
    </source>
</evidence>
<name>A0A1J0A9F1_9CYAN</name>
<evidence type="ECO:0000256" key="4">
    <source>
        <dbReference type="ARBA" id="ARBA00022679"/>
    </source>
</evidence>
<sequence>MNFDTQTEQYQNILREVRQCFLTEDAPAYITTLVQGIGRQRRGQAVDMAALMRAAHSIKGGAGLSQLMDISHLAHQLEDLLQTLSIQTRPAHDPIWPVLERGIQELESLLAQAHHQTEVIANPEVLAALAHLTLTDTAATPTTSVPPSIVATALNEDLEACLTETAQALTQPGSDLTTVVENLVDACTLLGDTLDLPWLLTAVQPLAAQPPTEALIPQIEATLAQIRQQRSDYLNPTAPAPPEPEPALPDQPLTNVRLPLEQLESMANTVGELLIRHERLTLHQENLLQTSRTLNTLVSQSQPLREAIQSLYDQLAVNVTNPAPASEFDSLELDQYTQGHSQLQTLEETLLRTQEIRSDLELTLRELGEELTQVRQELDRLYQQITQSRLVPFRHLAQGFLPQLRRLNQQYHKQVELKITGEDVLVDQVLLERLRTPLTHLLNNAFDHGIESPAERTALDKPATAGIHLHSETQENQVVITLRDDGRGIDLQRVYQRAVQQGWCTRPWGQMGREAVLDFIFHPGFSTAGSVSALSGRGVGLDIVRTQIQHLRGVIQVETQPGQGTTFTLRLPRGLTLLPLLLCRSRNRTLGIPATGVLDILPITPGTHTLAWRGQELPVVSLLQALPYRRPSPPEPEPVGLVLGQTQPAVYTVGQLVGERQLILKSLDETVPLPPYLAGCTILGSGEVVPVLIPGELSPLLSRSADPPPAPASPASPPLILVAEDSVATRQLLERLLRQSGYQVQTGRDGQEAWEWLSQEYRPVGLVISDIEMPRLNGYGLLQRIRSHDRHYAVPVMMLTSRTGDRHRQKALSLGASHYLVKPIVPGELLSVVAELLAKTPAP</sequence>
<feature type="region of interest" description="Disordered" evidence="10">
    <location>
        <begin position="233"/>
        <end position="252"/>
    </location>
</feature>
<dbReference type="CDD" id="cd00088">
    <property type="entry name" value="HPT"/>
    <property type="match status" value="1"/>
</dbReference>
<keyword evidence="6" id="KW-0902">Two-component regulatory system</keyword>
<dbReference type="Gene3D" id="3.30.565.10">
    <property type="entry name" value="Histidine kinase-like ATPase, C-terminal domain"/>
    <property type="match status" value="1"/>
</dbReference>
<evidence type="ECO:0000256" key="3">
    <source>
        <dbReference type="ARBA" id="ARBA00022553"/>
    </source>
</evidence>
<evidence type="ECO:0000259" key="13">
    <source>
        <dbReference type="PROSITE" id="PS50894"/>
    </source>
</evidence>
<dbReference type="Gene3D" id="2.30.30.40">
    <property type="entry name" value="SH3 Domains"/>
    <property type="match status" value="1"/>
</dbReference>
<evidence type="ECO:0000256" key="2">
    <source>
        <dbReference type="ARBA" id="ARBA00012438"/>
    </source>
</evidence>
<keyword evidence="15" id="KW-1185">Reference proteome</keyword>
<dbReference type="PRINTS" id="PR00344">
    <property type="entry name" value="BCTRLSENSOR"/>
</dbReference>
<dbReference type="Gene3D" id="1.20.120.160">
    <property type="entry name" value="HPT domain"/>
    <property type="match status" value="1"/>
</dbReference>
<dbReference type="SMART" id="SM00073">
    <property type="entry name" value="HPT"/>
    <property type="match status" value="1"/>
</dbReference>
<dbReference type="InterPro" id="IPR011006">
    <property type="entry name" value="CheY-like_superfamily"/>
</dbReference>
<dbReference type="STRING" id="1188229.GlitD10_0248"/>
<feature type="compositionally biased region" description="Pro residues" evidence="10">
    <location>
        <begin position="238"/>
        <end position="249"/>
    </location>
</feature>
<dbReference type="InterPro" id="IPR004105">
    <property type="entry name" value="CheA-like_dim"/>
</dbReference>
<keyword evidence="9" id="KW-0175">Coiled coil</keyword>
<dbReference type="PROSITE" id="PS50109">
    <property type="entry name" value="HIS_KIN"/>
    <property type="match status" value="1"/>
</dbReference>
<dbReference type="SUPFAM" id="SSF50341">
    <property type="entry name" value="CheW-like"/>
    <property type="match status" value="1"/>
</dbReference>
<dbReference type="PROSITE" id="PS50894">
    <property type="entry name" value="HPT"/>
    <property type="match status" value="1"/>
</dbReference>
<dbReference type="InterPro" id="IPR004358">
    <property type="entry name" value="Sig_transdc_His_kin-like_C"/>
</dbReference>
<dbReference type="SMART" id="SM00260">
    <property type="entry name" value="CheW"/>
    <property type="match status" value="1"/>
</dbReference>
<dbReference type="SUPFAM" id="SSF52172">
    <property type="entry name" value="CheY-like"/>
    <property type="match status" value="1"/>
</dbReference>
<dbReference type="Pfam" id="PF01627">
    <property type="entry name" value="Hpt"/>
    <property type="match status" value="1"/>
</dbReference>
<feature type="domain" description="Response regulatory" evidence="12">
    <location>
        <begin position="719"/>
        <end position="837"/>
    </location>
</feature>
<evidence type="ECO:0000256" key="6">
    <source>
        <dbReference type="ARBA" id="ARBA00023012"/>
    </source>
</evidence>
<comment type="catalytic activity">
    <reaction evidence="1">
        <text>ATP + protein L-histidine = ADP + protein N-phospho-L-histidine.</text>
        <dbReference type="EC" id="2.7.13.3"/>
    </reaction>
</comment>
<evidence type="ECO:0000256" key="1">
    <source>
        <dbReference type="ARBA" id="ARBA00000085"/>
    </source>
</evidence>
<dbReference type="Pfam" id="PF00072">
    <property type="entry name" value="Response_reg"/>
    <property type="match status" value="1"/>
</dbReference>
<dbReference type="InterPro" id="IPR036641">
    <property type="entry name" value="HPT_dom_sf"/>
</dbReference>
<dbReference type="Pfam" id="PF01584">
    <property type="entry name" value="CheW"/>
    <property type="match status" value="1"/>
</dbReference>
<dbReference type="SMART" id="SM00448">
    <property type="entry name" value="REC"/>
    <property type="match status" value="1"/>
</dbReference>
<dbReference type="InterPro" id="IPR002545">
    <property type="entry name" value="CheW-lke_dom"/>
</dbReference>
<dbReference type="InterPro" id="IPR036061">
    <property type="entry name" value="CheW-like_dom_sf"/>
</dbReference>
<proteinExistence type="predicted"/>
<feature type="modified residue" description="Phosphohistidine" evidence="7">
    <location>
        <position position="56"/>
    </location>
</feature>
<dbReference type="OrthoDB" id="291966at2"/>
<dbReference type="SMART" id="SM00387">
    <property type="entry name" value="HATPase_c"/>
    <property type="match status" value="1"/>
</dbReference>
<dbReference type="PANTHER" id="PTHR43395">
    <property type="entry name" value="SENSOR HISTIDINE KINASE CHEA"/>
    <property type="match status" value="1"/>
</dbReference>
<dbReference type="PROSITE" id="PS50110">
    <property type="entry name" value="RESPONSE_REGULATORY"/>
    <property type="match status" value="1"/>
</dbReference>
<dbReference type="Gene3D" id="3.40.50.2300">
    <property type="match status" value="1"/>
</dbReference>